<keyword evidence="1" id="KW-1133">Transmembrane helix</keyword>
<evidence type="ECO:0000256" key="1">
    <source>
        <dbReference type="SAM" id="Phobius"/>
    </source>
</evidence>
<evidence type="ECO:0000313" key="2">
    <source>
        <dbReference type="EMBL" id="QIG58227.1"/>
    </source>
</evidence>
<organism evidence="2 3">
    <name type="scientific">Gordonia phage Skog</name>
    <dbReference type="NCBI Taxonomy" id="2704033"/>
    <lineage>
        <taxon>Viruses</taxon>
        <taxon>Duplodnaviria</taxon>
        <taxon>Heunggongvirae</taxon>
        <taxon>Uroviricota</taxon>
        <taxon>Caudoviricetes</taxon>
        <taxon>Skogvirus</taxon>
        <taxon>Skogvirus Skog</taxon>
    </lineage>
</organism>
<keyword evidence="1" id="KW-0472">Membrane</keyword>
<dbReference type="EMBL" id="MN908687">
    <property type="protein sequence ID" value="QIG58227.1"/>
    <property type="molecule type" value="Genomic_DNA"/>
</dbReference>
<protein>
    <submittedName>
        <fullName evidence="2">Nicotinate ribosyltransferase</fullName>
    </submittedName>
</protein>
<sequence>MISQVWSFSLTVLGAFGLVLVFRYPQHWIGPAWSIVLQTVWLSYGIATVQWGFVASAFMYAGANTYGLLKRRRARQDQAVEWVAPARTEPS</sequence>
<dbReference type="GeneID" id="64766557"/>
<gene>
    <name evidence="2" type="primary">75</name>
    <name evidence="2" type="ORF">SEA_SKOG_75</name>
</gene>
<accession>A0A6G6XJI4</accession>
<dbReference type="Proteomes" id="UP000503093">
    <property type="component" value="Segment"/>
</dbReference>
<reference evidence="2 3" key="1">
    <citation type="submission" date="2020-01" db="EMBL/GenBank/DDBJ databases">
        <authorList>
            <person name="Alvaro L.E."/>
            <person name="Baker K.N."/>
            <person name="Baxter I.S."/>
            <person name="Brown M.R."/>
            <person name="Driscoll K.D."/>
            <person name="Elrubaie J.M."/>
            <person name="Feith S.L."/>
            <person name="Indihar D.F."/>
            <person name="Knoch V.T."/>
            <person name="Koirtyohann K.M."/>
            <person name="Kratz M.A."/>
            <person name="Lear A.H."/>
            <person name="Lindblom K.E."/>
            <person name="Marcus E.R."/>
            <person name="Murphy M.E."/>
            <person name="Sensor R."/>
            <person name="Sherman S.J."/>
            <person name="Swift V.R."/>
            <person name="White K.E."/>
            <person name="Wills S.J."/>
            <person name="Gatt S.M."/>
            <person name="Lohbauer S.A."/>
            <person name="Power T.R."/>
            <person name="Rosales K.A."/>
            <person name="Sisson B.M."/>
            <person name="Isern S."/>
            <person name="Michael S.F."/>
            <person name="Sunnen C.N."/>
            <person name="Garlena R.A."/>
            <person name="Russell D.A."/>
            <person name="Pope W.H."/>
            <person name="Jacobs-Sera D."/>
            <person name="Hatfull G.F."/>
        </authorList>
    </citation>
    <scope>NUCLEOTIDE SEQUENCE [LARGE SCALE GENOMIC DNA]</scope>
</reference>
<keyword evidence="3" id="KW-1185">Reference proteome</keyword>
<dbReference type="RefSeq" id="YP_010059325.1">
    <property type="nucleotide sequence ID" value="NC_054725.1"/>
</dbReference>
<proteinExistence type="predicted"/>
<dbReference type="KEGG" id="vg:64766557"/>
<name>A0A6G6XJI4_9CAUD</name>
<keyword evidence="1" id="KW-0812">Transmembrane</keyword>
<evidence type="ECO:0000313" key="3">
    <source>
        <dbReference type="Proteomes" id="UP000503093"/>
    </source>
</evidence>
<feature type="transmembrane region" description="Helical" evidence="1">
    <location>
        <begin position="39"/>
        <end position="63"/>
    </location>
</feature>